<dbReference type="HAMAP" id="MF_00244">
    <property type="entry name" value="NaMN_adenylyltr"/>
    <property type="match status" value="1"/>
</dbReference>
<dbReference type="GO" id="GO:0070566">
    <property type="term" value="F:adenylyltransferase activity"/>
    <property type="evidence" value="ECO:0007669"/>
    <property type="project" value="UniProtKB-ARBA"/>
</dbReference>
<feature type="domain" description="Cytidyltransferase-like" evidence="8">
    <location>
        <begin position="6"/>
        <end position="161"/>
    </location>
</feature>
<dbReference type="InterPro" id="IPR004821">
    <property type="entry name" value="Cyt_trans-like"/>
</dbReference>
<evidence type="ECO:0000256" key="2">
    <source>
        <dbReference type="ARBA" id="ARBA00022642"/>
    </source>
</evidence>
<accession>A0A6J7KYL6</accession>
<evidence type="ECO:0000259" key="8">
    <source>
        <dbReference type="Pfam" id="PF01467"/>
    </source>
</evidence>
<dbReference type="EMBL" id="CAFBNQ010000083">
    <property type="protein sequence ID" value="CAB4960780.1"/>
    <property type="molecule type" value="Genomic_DNA"/>
</dbReference>
<dbReference type="CDD" id="cd02165">
    <property type="entry name" value="NMNAT"/>
    <property type="match status" value="1"/>
</dbReference>
<dbReference type="UniPathway" id="UPA00253"/>
<evidence type="ECO:0000256" key="7">
    <source>
        <dbReference type="ARBA" id="ARBA00023027"/>
    </source>
</evidence>
<keyword evidence="2" id="KW-0662">Pyridine nucleotide biosynthesis</keyword>
<dbReference type="GO" id="GO:0005524">
    <property type="term" value="F:ATP binding"/>
    <property type="evidence" value="ECO:0007669"/>
    <property type="project" value="UniProtKB-KW"/>
</dbReference>
<keyword evidence="5" id="KW-0547">Nucleotide-binding</keyword>
<dbReference type="InterPro" id="IPR014729">
    <property type="entry name" value="Rossmann-like_a/b/a_fold"/>
</dbReference>
<dbReference type="NCBIfam" id="TIGR00482">
    <property type="entry name" value="nicotinate (nicotinamide) nucleotide adenylyltransferase"/>
    <property type="match status" value="1"/>
</dbReference>
<dbReference type="Gene3D" id="3.40.50.620">
    <property type="entry name" value="HUPs"/>
    <property type="match status" value="1"/>
</dbReference>
<sequence>MAKLALYGGTFDPIHIGHLHVITEILSCDIADRIILIPAGQPRLRDNEPVASGQDRRAMCQAALKDLSPEIATKVEVNPIEILRMGPSYSIDTVEAVAQTYPDDQILLILGTDAFSKIIDWHRSNELQDMVDFIVIDRPEFPGSPNLDINALNVSATAVRAGEFEKVSPHVAAYIKEHNLYARK</sequence>
<dbReference type="InterPro" id="IPR005248">
    <property type="entry name" value="NadD/NMNAT"/>
</dbReference>
<name>A0A6J7KYL6_9ZZZZ</name>
<keyword evidence="4" id="KW-0548">Nucleotidyltransferase</keyword>
<evidence type="ECO:0000256" key="1">
    <source>
        <dbReference type="ARBA" id="ARBA00004790"/>
    </source>
</evidence>
<dbReference type="GO" id="GO:0009435">
    <property type="term" value="P:NAD+ biosynthetic process"/>
    <property type="evidence" value="ECO:0007669"/>
    <property type="project" value="UniProtKB-UniPathway"/>
</dbReference>
<comment type="pathway">
    <text evidence="1">Cofactor biosynthesis; NAD(+) biosynthesis.</text>
</comment>
<keyword evidence="6" id="KW-0067">ATP-binding</keyword>
<evidence type="ECO:0000256" key="5">
    <source>
        <dbReference type="ARBA" id="ARBA00022741"/>
    </source>
</evidence>
<keyword evidence="7" id="KW-0520">NAD</keyword>
<evidence type="ECO:0000313" key="9">
    <source>
        <dbReference type="EMBL" id="CAB4960780.1"/>
    </source>
</evidence>
<dbReference type="Pfam" id="PF01467">
    <property type="entry name" value="CTP_transf_like"/>
    <property type="match status" value="1"/>
</dbReference>
<protein>
    <submittedName>
        <fullName evidence="9">Unannotated protein</fullName>
    </submittedName>
</protein>
<dbReference type="SUPFAM" id="SSF52374">
    <property type="entry name" value="Nucleotidylyl transferase"/>
    <property type="match status" value="1"/>
</dbReference>
<keyword evidence="3" id="KW-0808">Transferase</keyword>
<evidence type="ECO:0000256" key="6">
    <source>
        <dbReference type="ARBA" id="ARBA00022840"/>
    </source>
</evidence>
<reference evidence="9" key="1">
    <citation type="submission" date="2020-05" db="EMBL/GenBank/DDBJ databases">
        <authorList>
            <person name="Chiriac C."/>
            <person name="Salcher M."/>
            <person name="Ghai R."/>
            <person name="Kavagutti S V."/>
        </authorList>
    </citation>
    <scope>NUCLEOTIDE SEQUENCE</scope>
</reference>
<proteinExistence type="inferred from homology"/>
<organism evidence="9">
    <name type="scientific">freshwater metagenome</name>
    <dbReference type="NCBI Taxonomy" id="449393"/>
    <lineage>
        <taxon>unclassified sequences</taxon>
        <taxon>metagenomes</taxon>
        <taxon>ecological metagenomes</taxon>
    </lineage>
</organism>
<dbReference type="PANTHER" id="PTHR39321">
    <property type="entry name" value="NICOTINATE-NUCLEOTIDE ADENYLYLTRANSFERASE-RELATED"/>
    <property type="match status" value="1"/>
</dbReference>
<evidence type="ECO:0000256" key="4">
    <source>
        <dbReference type="ARBA" id="ARBA00022695"/>
    </source>
</evidence>
<gene>
    <name evidence="9" type="ORF">UFOPK3861_00772</name>
</gene>
<dbReference type="AlphaFoldDB" id="A0A6J7KYL6"/>
<evidence type="ECO:0000256" key="3">
    <source>
        <dbReference type="ARBA" id="ARBA00022679"/>
    </source>
</evidence>
<dbReference type="PANTHER" id="PTHR39321:SF3">
    <property type="entry name" value="PHOSPHOPANTETHEINE ADENYLYLTRANSFERASE"/>
    <property type="match status" value="1"/>
</dbReference>
<dbReference type="NCBIfam" id="TIGR00125">
    <property type="entry name" value="cyt_tran_rel"/>
    <property type="match status" value="1"/>
</dbReference>